<evidence type="ECO:0000313" key="1">
    <source>
        <dbReference type="EMBL" id="CAG8721963.1"/>
    </source>
</evidence>
<organism evidence="1 2">
    <name type="scientific">Acaulospora morrowiae</name>
    <dbReference type="NCBI Taxonomy" id="94023"/>
    <lineage>
        <taxon>Eukaryota</taxon>
        <taxon>Fungi</taxon>
        <taxon>Fungi incertae sedis</taxon>
        <taxon>Mucoromycota</taxon>
        <taxon>Glomeromycotina</taxon>
        <taxon>Glomeromycetes</taxon>
        <taxon>Diversisporales</taxon>
        <taxon>Acaulosporaceae</taxon>
        <taxon>Acaulospora</taxon>
    </lineage>
</organism>
<gene>
    <name evidence="1" type="ORF">AMORRO_LOCUS13400</name>
</gene>
<name>A0A9N9I6X2_9GLOM</name>
<dbReference type="EMBL" id="CAJVPV010022822">
    <property type="protein sequence ID" value="CAG8721963.1"/>
    <property type="molecule type" value="Genomic_DNA"/>
</dbReference>
<sequence length="95" mass="11179">MPSIPKILETATEYKSIVKFLQAKIISEDLQQNHIAKSNFIHRCKKFELDKDEFLYTRAIIKDEVIKPTIEAITRHFLPFQSTISELLKKKFKLT</sequence>
<comment type="caution">
    <text evidence="1">The sequence shown here is derived from an EMBL/GenBank/DDBJ whole genome shotgun (WGS) entry which is preliminary data.</text>
</comment>
<dbReference type="AlphaFoldDB" id="A0A9N9I6X2"/>
<proteinExistence type="predicted"/>
<feature type="non-terminal residue" evidence="1">
    <location>
        <position position="95"/>
    </location>
</feature>
<dbReference type="Proteomes" id="UP000789342">
    <property type="component" value="Unassembled WGS sequence"/>
</dbReference>
<reference evidence="1" key="1">
    <citation type="submission" date="2021-06" db="EMBL/GenBank/DDBJ databases">
        <authorList>
            <person name="Kallberg Y."/>
            <person name="Tangrot J."/>
            <person name="Rosling A."/>
        </authorList>
    </citation>
    <scope>NUCLEOTIDE SEQUENCE</scope>
    <source>
        <strain evidence="1">CL551</strain>
    </source>
</reference>
<evidence type="ECO:0000313" key="2">
    <source>
        <dbReference type="Proteomes" id="UP000789342"/>
    </source>
</evidence>
<accession>A0A9N9I6X2</accession>
<protein>
    <submittedName>
        <fullName evidence="1">5941_t:CDS:1</fullName>
    </submittedName>
</protein>
<keyword evidence="2" id="KW-1185">Reference proteome</keyword>